<dbReference type="Proteomes" id="UP000011014">
    <property type="component" value="Unassembled WGS sequence"/>
</dbReference>
<proteinExistence type="predicted"/>
<organism evidence="1">
    <name type="scientific">Oikopleura dioica</name>
    <name type="common">Tunicate</name>
    <dbReference type="NCBI Taxonomy" id="34765"/>
    <lineage>
        <taxon>Eukaryota</taxon>
        <taxon>Metazoa</taxon>
        <taxon>Chordata</taxon>
        <taxon>Tunicata</taxon>
        <taxon>Appendicularia</taxon>
        <taxon>Copelata</taxon>
        <taxon>Oikopleuridae</taxon>
        <taxon>Oikopleura</taxon>
    </lineage>
</organism>
<accession>E4YXX4</accession>
<sequence length="174" mass="20106">MSYAVGRLKTSNCPNGWFWTTGFRLSHKRAKSIFSKKNPYLNSSLDIFGLLKNSLVGLGKIDKRYFPKTDRDGIRRISSDNGFEFCYGFAWIVNIDKEKGEILIHSDLTLNELKSLDINCFISANLTLPIDIFFEKEAMKSYPKSKPYLHMRNYDLATANKFKNTQVLKKKTEK</sequence>
<name>E4YXX4_OIKDI</name>
<evidence type="ECO:0000313" key="1">
    <source>
        <dbReference type="EMBL" id="CBY40307.1"/>
    </source>
</evidence>
<dbReference type="AlphaFoldDB" id="E4YXX4"/>
<reference evidence="1" key="1">
    <citation type="journal article" date="2010" name="Science">
        <title>Plasticity of animal genome architecture unmasked by rapid evolution of a pelagic tunicate.</title>
        <authorList>
            <person name="Denoeud F."/>
            <person name="Henriet S."/>
            <person name="Mungpakdee S."/>
            <person name="Aury J.M."/>
            <person name="Da Silva C."/>
            <person name="Brinkmann H."/>
            <person name="Mikhaleva J."/>
            <person name="Olsen L.C."/>
            <person name="Jubin C."/>
            <person name="Canestro C."/>
            <person name="Bouquet J.M."/>
            <person name="Danks G."/>
            <person name="Poulain J."/>
            <person name="Campsteijn C."/>
            <person name="Adamski M."/>
            <person name="Cross I."/>
            <person name="Yadetie F."/>
            <person name="Muffato M."/>
            <person name="Louis A."/>
            <person name="Butcher S."/>
            <person name="Tsagkogeorga G."/>
            <person name="Konrad A."/>
            <person name="Singh S."/>
            <person name="Jensen M.F."/>
            <person name="Cong E.H."/>
            <person name="Eikeseth-Otteraa H."/>
            <person name="Noel B."/>
            <person name="Anthouard V."/>
            <person name="Porcel B.M."/>
            <person name="Kachouri-Lafond R."/>
            <person name="Nishino A."/>
            <person name="Ugolini M."/>
            <person name="Chourrout P."/>
            <person name="Nishida H."/>
            <person name="Aasland R."/>
            <person name="Huzurbazar S."/>
            <person name="Westhof E."/>
            <person name="Delsuc F."/>
            <person name="Lehrach H."/>
            <person name="Reinhardt R."/>
            <person name="Weissenbach J."/>
            <person name="Roy S.W."/>
            <person name="Artiguenave F."/>
            <person name="Postlethwait J.H."/>
            <person name="Manak J.R."/>
            <person name="Thompson E.M."/>
            <person name="Jaillon O."/>
            <person name="Du Pasquier L."/>
            <person name="Boudinot P."/>
            <person name="Liberles D.A."/>
            <person name="Volff J.N."/>
            <person name="Philippe H."/>
            <person name="Lenhard B."/>
            <person name="Roest Crollius H."/>
            <person name="Wincker P."/>
            <person name="Chourrout D."/>
        </authorList>
    </citation>
    <scope>NUCLEOTIDE SEQUENCE [LARGE SCALE GENOMIC DNA]</scope>
</reference>
<dbReference type="EMBL" id="FN655865">
    <property type="protein sequence ID" value="CBY40307.1"/>
    <property type="molecule type" value="Genomic_DNA"/>
</dbReference>
<gene>
    <name evidence="1" type="ORF">GSOID_T00022299001</name>
</gene>
<protein>
    <submittedName>
        <fullName evidence="1">Uncharacterized protein</fullName>
    </submittedName>
</protein>